<evidence type="ECO:0000256" key="1">
    <source>
        <dbReference type="ARBA" id="ARBA00001933"/>
    </source>
</evidence>
<dbReference type="InterPro" id="IPR002985">
    <property type="entry name" value="Arg_decrbxlase"/>
</dbReference>
<evidence type="ECO:0000313" key="4">
    <source>
        <dbReference type="EMBL" id="EQD64489.1"/>
    </source>
</evidence>
<feature type="non-terminal residue" evidence="4">
    <location>
        <position position="1"/>
    </location>
</feature>
<reference evidence="4" key="1">
    <citation type="submission" date="2013-08" db="EMBL/GenBank/DDBJ databases">
        <authorList>
            <person name="Mendez C."/>
            <person name="Richter M."/>
            <person name="Ferrer M."/>
            <person name="Sanchez J."/>
        </authorList>
    </citation>
    <scope>NUCLEOTIDE SEQUENCE</scope>
</reference>
<dbReference type="GO" id="GO:0008792">
    <property type="term" value="F:arginine decarboxylase activity"/>
    <property type="evidence" value="ECO:0007669"/>
    <property type="project" value="InterPro"/>
</dbReference>
<dbReference type="InterPro" id="IPR029066">
    <property type="entry name" value="PLP-binding_barrel"/>
</dbReference>
<feature type="compositionally biased region" description="Low complexity" evidence="3">
    <location>
        <begin position="128"/>
        <end position="147"/>
    </location>
</feature>
<dbReference type="Gene3D" id="3.20.20.10">
    <property type="entry name" value="Alanine racemase"/>
    <property type="match status" value="1"/>
</dbReference>
<feature type="region of interest" description="Disordered" evidence="3">
    <location>
        <begin position="120"/>
        <end position="149"/>
    </location>
</feature>
<feature type="region of interest" description="Disordered" evidence="3">
    <location>
        <begin position="1"/>
        <end position="77"/>
    </location>
</feature>
<feature type="region of interest" description="Disordered" evidence="3">
    <location>
        <begin position="171"/>
        <end position="193"/>
    </location>
</feature>
<dbReference type="AlphaFoldDB" id="T1CEQ1"/>
<dbReference type="EMBL" id="AUZZ01001391">
    <property type="protein sequence ID" value="EQD64489.1"/>
    <property type="molecule type" value="Genomic_DNA"/>
</dbReference>
<keyword evidence="4" id="KW-0456">Lyase</keyword>
<dbReference type="EC" id="4.1.1.-" evidence="4"/>
<feature type="compositionally biased region" description="Polar residues" evidence="3">
    <location>
        <begin position="65"/>
        <end position="77"/>
    </location>
</feature>
<gene>
    <name evidence="4" type="ORF">B2A_01975</name>
</gene>
<dbReference type="GO" id="GO:0006527">
    <property type="term" value="P:L-arginine catabolic process"/>
    <property type="evidence" value="ECO:0007669"/>
    <property type="project" value="InterPro"/>
</dbReference>
<dbReference type="PANTHER" id="PTHR43295:SF9">
    <property type="entry name" value="BIOSYNTHETIC ARGININE DECARBOXYLASE"/>
    <property type="match status" value="1"/>
</dbReference>
<sequence>RDMAGPYSPDSIRSKSTRSMRWSPRLSRAPGAESGSRPAASRNSSWRSPWHRRVAPSSRMATRIGPTSGSRSLPASSGCASFSCWRNPPNSISCWKRPKGSTVSRILGCACAWPPLPRASGRTPVAPNPSSGSRSRNSWRRSPGWRSQAGSGISNCFISIWAHRSPISGISRAPSRRRDASGRSCGAAGSRSKRSMVGGGLAIDYEGTRSRSACSMNYSMEQYAEVIVRTFQEASEAAGCVAPDLMSESGRALCAHHAVLVTDVIE</sequence>
<evidence type="ECO:0000256" key="3">
    <source>
        <dbReference type="SAM" id="MobiDB-lite"/>
    </source>
</evidence>
<comment type="cofactor">
    <cofactor evidence="1">
        <name>pyridoxal 5'-phosphate</name>
        <dbReference type="ChEBI" id="CHEBI:597326"/>
    </cofactor>
</comment>
<accession>T1CEQ1</accession>
<keyword evidence="2" id="KW-0663">Pyridoxal phosphate</keyword>
<protein>
    <submittedName>
        <fullName evidence="4">Orn/DAP/Arg decarboxylase 2 domain protein</fullName>
        <ecNumber evidence="4">4.1.1.-</ecNumber>
    </submittedName>
</protein>
<name>T1CEQ1_9ZZZZ</name>
<dbReference type="GO" id="GO:0033388">
    <property type="term" value="P:putrescine biosynthetic process from arginine"/>
    <property type="evidence" value="ECO:0007669"/>
    <property type="project" value="TreeGrafter"/>
</dbReference>
<reference evidence="4" key="2">
    <citation type="journal article" date="2014" name="ISME J.">
        <title>Microbial stratification in low pH oxic and suboxic macroscopic growths along an acid mine drainage.</title>
        <authorList>
            <person name="Mendez-Garcia C."/>
            <person name="Mesa V."/>
            <person name="Sprenger R.R."/>
            <person name="Richter M."/>
            <person name="Diez M.S."/>
            <person name="Solano J."/>
            <person name="Bargiela R."/>
            <person name="Golyshina O.V."/>
            <person name="Manteca A."/>
            <person name="Ramos J.L."/>
            <person name="Gallego J.R."/>
            <person name="Llorente I."/>
            <person name="Martins Dos Santos V.A."/>
            <person name="Jensen O.N."/>
            <person name="Pelaez A.I."/>
            <person name="Sanchez J."/>
            <person name="Ferrer M."/>
        </authorList>
    </citation>
    <scope>NUCLEOTIDE SEQUENCE</scope>
</reference>
<feature type="non-terminal residue" evidence="4">
    <location>
        <position position="266"/>
    </location>
</feature>
<evidence type="ECO:0000256" key="2">
    <source>
        <dbReference type="ARBA" id="ARBA00022898"/>
    </source>
</evidence>
<proteinExistence type="predicted"/>
<dbReference type="PANTHER" id="PTHR43295">
    <property type="entry name" value="ARGININE DECARBOXYLASE"/>
    <property type="match status" value="1"/>
</dbReference>
<dbReference type="SUPFAM" id="SSF51419">
    <property type="entry name" value="PLP-binding barrel"/>
    <property type="match status" value="1"/>
</dbReference>
<dbReference type="GO" id="GO:0008295">
    <property type="term" value="P:spermidine biosynthetic process"/>
    <property type="evidence" value="ECO:0007669"/>
    <property type="project" value="InterPro"/>
</dbReference>
<organism evidence="4">
    <name type="scientific">mine drainage metagenome</name>
    <dbReference type="NCBI Taxonomy" id="410659"/>
    <lineage>
        <taxon>unclassified sequences</taxon>
        <taxon>metagenomes</taxon>
        <taxon>ecological metagenomes</taxon>
    </lineage>
</organism>
<comment type="caution">
    <text evidence="4">The sequence shown here is derived from an EMBL/GenBank/DDBJ whole genome shotgun (WGS) entry which is preliminary data.</text>
</comment>